<dbReference type="Pfam" id="PF00037">
    <property type="entry name" value="Fer4"/>
    <property type="match status" value="2"/>
</dbReference>
<keyword evidence="5" id="KW-0408">Iron</keyword>
<dbReference type="InterPro" id="IPR050294">
    <property type="entry name" value="RnfB_subfamily"/>
</dbReference>
<evidence type="ECO:0000313" key="9">
    <source>
        <dbReference type="Proteomes" id="UP000886887"/>
    </source>
</evidence>
<dbReference type="EMBL" id="DVFJ01000022">
    <property type="protein sequence ID" value="HIQ71922.1"/>
    <property type="molecule type" value="Genomic_DNA"/>
</dbReference>
<dbReference type="PROSITE" id="PS00198">
    <property type="entry name" value="4FE4S_FER_1"/>
    <property type="match status" value="1"/>
</dbReference>
<keyword evidence="2" id="KW-0004">4Fe-4S</keyword>
<evidence type="ECO:0000256" key="4">
    <source>
        <dbReference type="ARBA" id="ARBA00022982"/>
    </source>
</evidence>
<feature type="domain" description="4Fe-4S ferredoxin-type" evidence="7">
    <location>
        <begin position="89"/>
        <end position="118"/>
    </location>
</feature>
<dbReference type="PANTHER" id="PTHR42859:SF10">
    <property type="entry name" value="DIMETHYLSULFOXIDE REDUCTASE CHAIN B"/>
    <property type="match status" value="1"/>
</dbReference>
<dbReference type="AlphaFoldDB" id="A0A9D0ZA25"/>
<sequence length="477" mass="51548">MPVCSNTEHFKFEVLKRVAQLAYEGGLSQDAMDEIPMEIIPPGSQATVRCCVYREREIIRYRVRWATDRTNKPGVVAVMHAACEGCPINRYTVTSNCQRCVARKCVEACPFGAVSVTGRGAYIDPEKCRECGRCAAACPYNAISDTLRPCVRSCPVDAIAMDQNRRATINYDRCISCGSCVAACPFGAISDSSQIVHVIERIKGPGEVYAVVAPAVEGQFGMATFAQIAQAVRRLGFDDCLEVALGADAVAWHEAQELKEVAERGGHMTTSCCPAFYNMIDKHFKKLMPMVSSTVSPMTAAARFVKRDHPGATVVFIGPCIAKKSEVLRVPDGADFAMTFEELYALFSVRGIDPAKEQAAPTQQGSRYAKGFAQSGGVAAAVGRVLEEDGFDTPYSCLRCNGAAECKKALMMLGAGKLPETIVEGMACEGGCIAGPGRCEDPKVTVRMRQKLLAQADARGVQENLAQQGFKDVNLER</sequence>
<feature type="domain" description="4Fe-4S ferredoxin-type" evidence="7">
    <location>
        <begin position="119"/>
        <end position="148"/>
    </location>
</feature>
<dbReference type="InterPro" id="IPR009016">
    <property type="entry name" value="Fe_hydrogenase"/>
</dbReference>
<keyword evidence="3" id="KW-0479">Metal-binding</keyword>
<dbReference type="GO" id="GO:0051539">
    <property type="term" value="F:4 iron, 4 sulfur cluster binding"/>
    <property type="evidence" value="ECO:0007669"/>
    <property type="project" value="UniProtKB-KW"/>
</dbReference>
<dbReference type="SUPFAM" id="SSF53920">
    <property type="entry name" value="Fe-only hydrogenase"/>
    <property type="match status" value="1"/>
</dbReference>
<protein>
    <submittedName>
        <fullName evidence="8">4Fe-4S dicluster domain-containing protein</fullName>
    </submittedName>
</protein>
<feature type="domain" description="4Fe-4S ferredoxin-type" evidence="7">
    <location>
        <begin position="165"/>
        <end position="194"/>
    </location>
</feature>
<dbReference type="PANTHER" id="PTHR42859">
    <property type="entry name" value="OXIDOREDUCTASE"/>
    <property type="match status" value="1"/>
</dbReference>
<dbReference type="InterPro" id="IPR017896">
    <property type="entry name" value="4Fe4S_Fe-S-bd"/>
</dbReference>
<dbReference type="Proteomes" id="UP000886887">
    <property type="component" value="Unassembled WGS sequence"/>
</dbReference>
<proteinExistence type="predicted"/>
<evidence type="ECO:0000256" key="5">
    <source>
        <dbReference type="ARBA" id="ARBA00023004"/>
    </source>
</evidence>
<dbReference type="InterPro" id="IPR017900">
    <property type="entry name" value="4Fe4S_Fe_S_CS"/>
</dbReference>
<dbReference type="InterPro" id="IPR027631">
    <property type="entry name" value="Mono_FeFe_hydrog"/>
</dbReference>
<dbReference type="NCBIfam" id="TIGR04105">
    <property type="entry name" value="FeFe_hydrog_B1"/>
    <property type="match status" value="1"/>
</dbReference>
<dbReference type="CDD" id="cd10549">
    <property type="entry name" value="MtMvhB_like"/>
    <property type="match status" value="1"/>
</dbReference>
<reference evidence="8" key="1">
    <citation type="submission" date="2020-10" db="EMBL/GenBank/DDBJ databases">
        <authorList>
            <person name="Gilroy R."/>
        </authorList>
    </citation>
    <scope>NUCLEOTIDE SEQUENCE</scope>
    <source>
        <strain evidence="8">ChiSxjej2B14-6234</strain>
    </source>
</reference>
<evidence type="ECO:0000259" key="7">
    <source>
        <dbReference type="PROSITE" id="PS51379"/>
    </source>
</evidence>
<dbReference type="PROSITE" id="PS51379">
    <property type="entry name" value="4FE4S_FER_2"/>
    <property type="match status" value="3"/>
</dbReference>
<evidence type="ECO:0000256" key="3">
    <source>
        <dbReference type="ARBA" id="ARBA00022723"/>
    </source>
</evidence>
<accession>A0A9D0ZA25</accession>
<keyword evidence="1" id="KW-0813">Transport</keyword>
<evidence type="ECO:0000313" key="8">
    <source>
        <dbReference type="EMBL" id="HIQ71922.1"/>
    </source>
</evidence>
<dbReference type="GO" id="GO:0046872">
    <property type="term" value="F:metal ion binding"/>
    <property type="evidence" value="ECO:0007669"/>
    <property type="project" value="UniProtKB-KW"/>
</dbReference>
<dbReference type="SUPFAM" id="SSF54862">
    <property type="entry name" value="4Fe-4S ferredoxins"/>
    <property type="match status" value="2"/>
</dbReference>
<dbReference type="InterPro" id="IPR004108">
    <property type="entry name" value="Fe_hydrogenase_lsu_C"/>
</dbReference>
<dbReference type="Pfam" id="PF02906">
    <property type="entry name" value="Fe_hyd_lg_C"/>
    <property type="match status" value="1"/>
</dbReference>
<reference evidence="8" key="2">
    <citation type="journal article" date="2021" name="PeerJ">
        <title>Extensive microbial diversity within the chicken gut microbiome revealed by metagenomics and culture.</title>
        <authorList>
            <person name="Gilroy R."/>
            <person name="Ravi A."/>
            <person name="Getino M."/>
            <person name="Pursley I."/>
            <person name="Horton D.L."/>
            <person name="Alikhan N.F."/>
            <person name="Baker D."/>
            <person name="Gharbi K."/>
            <person name="Hall N."/>
            <person name="Watson M."/>
            <person name="Adriaenssens E.M."/>
            <person name="Foster-Nyarko E."/>
            <person name="Jarju S."/>
            <person name="Secka A."/>
            <person name="Antonio M."/>
            <person name="Oren A."/>
            <person name="Chaudhuri R.R."/>
            <person name="La Ragione R."/>
            <person name="Hildebrand F."/>
            <person name="Pallen M.J."/>
        </authorList>
    </citation>
    <scope>NUCLEOTIDE SEQUENCE</scope>
    <source>
        <strain evidence="8">ChiSxjej2B14-6234</strain>
    </source>
</reference>
<keyword evidence="4" id="KW-0249">Electron transport</keyword>
<evidence type="ECO:0000256" key="2">
    <source>
        <dbReference type="ARBA" id="ARBA00022485"/>
    </source>
</evidence>
<organism evidence="8 9">
    <name type="scientific">Candidatus Onthenecus intestinigallinarum</name>
    <dbReference type="NCBI Taxonomy" id="2840875"/>
    <lineage>
        <taxon>Bacteria</taxon>
        <taxon>Bacillati</taxon>
        <taxon>Bacillota</taxon>
        <taxon>Clostridia</taxon>
        <taxon>Eubacteriales</taxon>
        <taxon>Candidatus Onthenecus</taxon>
    </lineage>
</organism>
<comment type="caution">
    <text evidence="8">The sequence shown here is derived from an EMBL/GenBank/DDBJ whole genome shotgun (WGS) entry which is preliminary data.</text>
</comment>
<name>A0A9D0ZA25_9FIRM</name>
<gene>
    <name evidence="8" type="ORF">IAB73_06935</name>
</gene>
<keyword evidence="6" id="KW-0411">Iron-sulfur</keyword>
<evidence type="ECO:0000256" key="6">
    <source>
        <dbReference type="ARBA" id="ARBA00023014"/>
    </source>
</evidence>
<dbReference type="Gene3D" id="3.30.70.20">
    <property type="match status" value="2"/>
</dbReference>
<dbReference type="Gene3D" id="3.40.950.10">
    <property type="entry name" value="Fe-only Hydrogenase (Larger Subunit), Chain L, domain 3"/>
    <property type="match status" value="1"/>
</dbReference>
<evidence type="ECO:0000256" key="1">
    <source>
        <dbReference type="ARBA" id="ARBA00022448"/>
    </source>
</evidence>